<dbReference type="PANTHER" id="PTHR11575">
    <property type="entry name" value="5'-NUCLEOTIDASE-RELATED"/>
    <property type="match status" value="1"/>
</dbReference>
<dbReference type="GO" id="GO:0016787">
    <property type="term" value="F:hydrolase activity"/>
    <property type="evidence" value="ECO:0007669"/>
    <property type="project" value="InterPro"/>
</dbReference>
<dbReference type="InterPro" id="IPR006179">
    <property type="entry name" value="5_nucleotidase/apyrase"/>
</dbReference>
<dbReference type="InterPro" id="IPR014485">
    <property type="entry name" value="Pesterase_C1039"/>
</dbReference>
<organism evidence="2 3">
    <name type="scientific">Hyphopichia burtonii NRRL Y-1933</name>
    <dbReference type="NCBI Taxonomy" id="984485"/>
    <lineage>
        <taxon>Eukaryota</taxon>
        <taxon>Fungi</taxon>
        <taxon>Dikarya</taxon>
        <taxon>Ascomycota</taxon>
        <taxon>Saccharomycotina</taxon>
        <taxon>Pichiomycetes</taxon>
        <taxon>Debaryomycetaceae</taxon>
        <taxon>Hyphopichia</taxon>
    </lineage>
</organism>
<dbReference type="EMBL" id="KV454543">
    <property type="protein sequence ID" value="ODV66070.1"/>
    <property type="molecule type" value="Genomic_DNA"/>
</dbReference>
<dbReference type="InterPro" id="IPR041823">
    <property type="entry name" value="YHR202W_N"/>
</dbReference>
<evidence type="ECO:0000313" key="2">
    <source>
        <dbReference type="EMBL" id="ODV66070.1"/>
    </source>
</evidence>
<dbReference type="OrthoDB" id="7722975at2759"/>
<dbReference type="Gene3D" id="3.90.780.10">
    <property type="entry name" value="5'-Nucleotidase, C-terminal domain"/>
    <property type="match status" value="2"/>
</dbReference>
<dbReference type="GO" id="GO:0005829">
    <property type="term" value="C:cytosol"/>
    <property type="evidence" value="ECO:0007669"/>
    <property type="project" value="EnsemblFungi"/>
</dbReference>
<dbReference type="GO" id="GO:0019677">
    <property type="term" value="P:NAD+ catabolic process"/>
    <property type="evidence" value="ECO:0007669"/>
    <property type="project" value="EnsemblFungi"/>
</dbReference>
<dbReference type="SUPFAM" id="SSF55816">
    <property type="entry name" value="5'-nucleotidase (syn. UDP-sugar hydrolase), C-terminal domain"/>
    <property type="match status" value="1"/>
</dbReference>
<keyword evidence="3" id="KW-1185">Reference proteome</keyword>
<protein>
    <recommendedName>
        <fullName evidence="1">Putative 5'-nucleotidase C-terminal domain-containing protein</fullName>
    </recommendedName>
</protein>
<dbReference type="PIRSF" id="PIRSF017316">
    <property type="entry name" value="Pesterase_C1039"/>
    <property type="match status" value="1"/>
</dbReference>
<dbReference type="InterPro" id="IPR036907">
    <property type="entry name" value="5'-Nucleotdase_C_sf"/>
</dbReference>
<accession>A0A1E4RFN4</accession>
<dbReference type="AlphaFoldDB" id="A0A1E4RFN4"/>
<dbReference type="SUPFAM" id="SSF56300">
    <property type="entry name" value="Metallo-dependent phosphatases"/>
    <property type="match status" value="1"/>
</dbReference>
<dbReference type="RefSeq" id="XP_020075137.1">
    <property type="nucleotide sequence ID" value="XM_020221628.1"/>
</dbReference>
<feature type="domain" description="Putative 5'-nucleotidase C-terminal" evidence="1">
    <location>
        <begin position="374"/>
        <end position="596"/>
    </location>
</feature>
<proteinExistence type="predicted"/>
<dbReference type="STRING" id="984485.A0A1E4RFN4"/>
<evidence type="ECO:0000313" key="3">
    <source>
        <dbReference type="Proteomes" id="UP000095085"/>
    </source>
</evidence>
<dbReference type="Pfam" id="PF21953">
    <property type="entry name" value="NadN_nucleosid_C"/>
    <property type="match status" value="1"/>
</dbReference>
<dbReference type="GeneID" id="30996177"/>
<reference evidence="3" key="1">
    <citation type="submission" date="2016-05" db="EMBL/GenBank/DDBJ databases">
        <title>Comparative genomics of biotechnologically important yeasts.</title>
        <authorList>
            <consortium name="DOE Joint Genome Institute"/>
            <person name="Riley R."/>
            <person name="Haridas S."/>
            <person name="Wolfe K.H."/>
            <person name="Lopes M.R."/>
            <person name="Hittinger C.T."/>
            <person name="Goker M."/>
            <person name="Salamov A."/>
            <person name="Wisecaver J."/>
            <person name="Long T.M."/>
            <person name="Aerts A.L."/>
            <person name="Barry K."/>
            <person name="Choi C."/>
            <person name="Clum A."/>
            <person name="Coughlan A.Y."/>
            <person name="Deshpande S."/>
            <person name="Douglass A.P."/>
            <person name="Hanson S.J."/>
            <person name="Klenk H.-P."/>
            <person name="Labutti K."/>
            <person name="Lapidus A."/>
            <person name="Lindquist E."/>
            <person name="Lipzen A."/>
            <person name="Meier-Kolthoff J.P."/>
            <person name="Ohm R.A."/>
            <person name="Otillar R.P."/>
            <person name="Pangilinan J."/>
            <person name="Peng Y."/>
            <person name="Rokas A."/>
            <person name="Rosa C.A."/>
            <person name="Scheuner C."/>
            <person name="Sibirny A.A."/>
            <person name="Slot J.C."/>
            <person name="Stielow J.B."/>
            <person name="Sun H."/>
            <person name="Kurtzman C.P."/>
            <person name="Blackwell M."/>
            <person name="Grigoriev I.V."/>
            <person name="Jeffries T.W."/>
        </authorList>
    </citation>
    <scope>NUCLEOTIDE SEQUENCE [LARGE SCALE GENOMIC DNA]</scope>
    <source>
        <strain evidence="3">NRRL Y-1933</strain>
    </source>
</reference>
<dbReference type="FunFam" id="3.60.21.10:FF:000043">
    <property type="entry name" value="Ser/Thr protein phosphatase family"/>
    <property type="match status" value="1"/>
</dbReference>
<name>A0A1E4RFN4_9ASCO</name>
<gene>
    <name evidence="2" type="ORF">HYPBUDRAFT_153595</name>
</gene>
<dbReference type="InterPro" id="IPR053828">
    <property type="entry name" value="Nucleosidase_C"/>
</dbReference>
<sequence length="631" mass="72726">MQLNSIWTSNKTPVIATLIITLLVFSTRNIGKKTPDSLGSIRDLKWSSINFLHTTDTHGWYGGHTNQKLYGADWGDFISFTENMRSIANSQNVDLLLVDTGDRHDGNGLTDATVPNGIEALPIFAKQDYDLVTIGNHELYLYENSKQEFDFIVQEYGNNYISSNVEYKNNDGDFEPFGKKYKYFTTPNQKARILSFAFLFDFTRNNEGTKVTPLEDVIKEKWFLETLKKHPGQDVDLIVVFGHIPIAHTWKELLVLHQVLREYYPETKIQYFGGHSHIRDFTIFDSNLTGLQSGRYCESVGWVSIDLSATGDLSPQKIFARSYIDFNLNSFLHHSGQSSIEEFETEAGNNVTRTINLVRNKLHLNDVLGHVNRNYYVDYVPLDHPQNLFKLLADQVLPTLQPTQALKNQSDERIFIINTGSIRYDLYKGPYTIDTRYIVSPFENEWARITLPKSIAIRIGPFLNKAGYILSQDKDNEIDNRRLLPLHQYSQRLKQEQQLRAKLEEEPEKKFQYPAFSPFFSQDAEFQNEASITRQKLSKGYVTHDDFGDDGDDTPHKPVINFPITNVVESKQLDIETGEHALVDVIYYKFIEGNILWALKHIGYDEKVESELYSTTYLNQLLEVFVQQNEI</sequence>
<dbReference type="PANTHER" id="PTHR11575:SF22">
    <property type="entry name" value="ADL392WP"/>
    <property type="match status" value="1"/>
</dbReference>
<evidence type="ECO:0000259" key="1">
    <source>
        <dbReference type="Pfam" id="PF21953"/>
    </source>
</evidence>
<dbReference type="CDD" id="cd07407">
    <property type="entry name" value="MPP_YHR202W_N"/>
    <property type="match status" value="1"/>
</dbReference>
<dbReference type="Proteomes" id="UP000095085">
    <property type="component" value="Unassembled WGS sequence"/>
</dbReference>
<dbReference type="GO" id="GO:0005576">
    <property type="term" value="C:extracellular region"/>
    <property type="evidence" value="ECO:0007669"/>
    <property type="project" value="EnsemblFungi"/>
</dbReference>
<dbReference type="InterPro" id="IPR029052">
    <property type="entry name" value="Metallo-depent_PP-like"/>
</dbReference>
<dbReference type="Gene3D" id="3.60.21.10">
    <property type="match status" value="1"/>
</dbReference>